<name>A0A0M3JYA8_ANISI</name>
<organism evidence="3">
    <name type="scientific">Anisakis simplex</name>
    <name type="common">Herring worm</name>
    <dbReference type="NCBI Taxonomy" id="6269"/>
    <lineage>
        <taxon>Eukaryota</taxon>
        <taxon>Metazoa</taxon>
        <taxon>Ecdysozoa</taxon>
        <taxon>Nematoda</taxon>
        <taxon>Chromadorea</taxon>
        <taxon>Rhabditida</taxon>
        <taxon>Spirurina</taxon>
        <taxon>Ascaridomorpha</taxon>
        <taxon>Ascaridoidea</taxon>
        <taxon>Anisakidae</taxon>
        <taxon>Anisakis</taxon>
        <taxon>Anisakis simplex complex</taxon>
    </lineage>
</organism>
<evidence type="ECO:0000313" key="1">
    <source>
        <dbReference type="EMBL" id="VDK48261.1"/>
    </source>
</evidence>
<accession>A0A0M3JYA8</accession>
<dbReference type="Proteomes" id="UP000267096">
    <property type="component" value="Unassembled WGS sequence"/>
</dbReference>
<reference evidence="3" key="1">
    <citation type="submission" date="2017-02" db="UniProtKB">
        <authorList>
            <consortium name="WormBaseParasite"/>
        </authorList>
    </citation>
    <scope>IDENTIFICATION</scope>
</reference>
<reference evidence="1 2" key="2">
    <citation type="submission" date="2018-11" db="EMBL/GenBank/DDBJ databases">
        <authorList>
            <consortium name="Pathogen Informatics"/>
        </authorList>
    </citation>
    <scope>NUCLEOTIDE SEQUENCE [LARGE SCALE GENOMIC DNA]</scope>
</reference>
<dbReference type="WBParaSite" id="ASIM_0001341601-mRNA-1">
    <property type="protein sequence ID" value="ASIM_0001341601-mRNA-1"/>
    <property type="gene ID" value="ASIM_0001341601"/>
</dbReference>
<proteinExistence type="predicted"/>
<keyword evidence="2" id="KW-1185">Reference proteome</keyword>
<dbReference type="EMBL" id="UYRR01031259">
    <property type="protein sequence ID" value="VDK48261.1"/>
    <property type="molecule type" value="Genomic_DNA"/>
</dbReference>
<evidence type="ECO:0000313" key="2">
    <source>
        <dbReference type="Proteomes" id="UP000267096"/>
    </source>
</evidence>
<dbReference type="AlphaFoldDB" id="A0A0M3JYA8"/>
<protein>
    <submittedName>
        <fullName evidence="1 3">Uncharacterized protein</fullName>
    </submittedName>
</protein>
<gene>
    <name evidence="1" type="ORF">ASIM_LOCUS12844</name>
</gene>
<evidence type="ECO:0000313" key="3">
    <source>
        <dbReference type="WBParaSite" id="ASIM_0001341601-mRNA-1"/>
    </source>
</evidence>
<sequence length="173" mass="19457">MYRYYHLIWWLGDVDSGLRATVHLRMLSIGERLLLVGVVEANASTRAIDHRPRYRVSARRERPRTTTSSSVFNQQNWNAVRILQLTEVTACAKSRNRGRNRVVGEWNSSSVVSTAIQGTNIVEGILDGKTQPVNDWNAEGKVCCGVGHPPSNTIVGPHQEEDNEDTARFILFL</sequence>